<gene>
    <name evidence="5" type="ORF">D0Z07_0139</name>
</gene>
<evidence type="ECO:0000313" key="6">
    <source>
        <dbReference type="Proteomes" id="UP000785200"/>
    </source>
</evidence>
<dbReference type="Proteomes" id="UP000785200">
    <property type="component" value="Unassembled WGS sequence"/>
</dbReference>
<dbReference type="FunFam" id="3.60.110.10:FF:000002">
    <property type="entry name" value="Nitrilase family member 2"/>
    <property type="match status" value="1"/>
</dbReference>
<dbReference type="GO" id="GO:0050152">
    <property type="term" value="F:omega-amidase activity"/>
    <property type="evidence" value="ECO:0007669"/>
    <property type="project" value="TreeGrafter"/>
</dbReference>
<evidence type="ECO:0000259" key="4">
    <source>
        <dbReference type="PROSITE" id="PS50263"/>
    </source>
</evidence>
<dbReference type="PANTHER" id="PTHR23088:SF30">
    <property type="entry name" value="OMEGA-AMIDASE NIT2"/>
    <property type="match status" value="1"/>
</dbReference>
<dbReference type="InterPro" id="IPR006073">
    <property type="entry name" value="GTP-bd"/>
</dbReference>
<comment type="caution">
    <text evidence="5">The sequence shown here is derived from an EMBL/GenBank/DDBJ whole genome shotgun (WGS) entry which is preliminary data.</text>
</comment>
<dbReference type="SUPFAM" id="SSF56317">
    <property type="entry name" value="Carbon-nitrogen hydrolase"/>
    <property type="match status" value="1"/>
</dbReference>
<keyword evidence="3" id="KW-1133">Transmembrane helix</keyword>
<keyword evidence="6" id="KW-1185">Reference proteome</keyword>
<keyword evidence="3" id="KW-0812">Transmembrane</keyword>
<keyword evidence="3" id="KW-0472">Membrane</keyword>
<sequence length="643" mass="71953">MDQSKIRYIVVMGLTGAGKSTLIYHATGDNTIKIGQGLESATQETAEYIVLYKGYEVHFIDTPGFDDDGLDDARILNGIADRINFIYKDGVKISGVLYLHDITKARMGGSGQRNIRLLEAFLGCDHWNRSTLVTTKWGCTTDPEQERLREAELENSEKFWKTMRTSDRKAEMKRFDNTPQSVLEIIEPYLIDGFVPKLTYEMADPTGPKHKLGATEAGHHISEYLNQFEKQRGRTAQTERARRELEQRYNEEIYLAYQKERQRMEAAMMWKRGGRWTLRLVTVGGCIAGTVLTFGAASPAFAAVPLVEAVVQAQKENDRQQLVKLNKKYRGKFREFKTDIALVQLASGADKSVNLLHASEKVHEAAKAGAEIIVLPECFNSPYGCDFFPSLVSYPHPNNPSNLPSTRYAETLLPSPPTKEQSPSYHALSAMASSTKTYLIGGSIPELDTKTKKYYNTSLTFSPTGSLLATHRKVHLFDIDIPGKITFRESEVLSPGNKVTIVDLPPYGKIAIAICYDIRFPELATIAARKDCFALVYPGAFNTTTGPLHWKLQGQARAMDNQVYVALCSPARDMSAGYHAWGHSMVVDPMAEVLVEAEEKETIVYAELKGEKIEETRKGIPIYGQRRFDVYPDISVGEVKSED</sequence>
<dbReference type="PANTHER" id="PTHR23088">
    <property type="entry name" value="NITRILASE-RELATED"/>
    <property type="match status" value="1"/>
</dbReference>
<evidence type="ECO:0000256" key="3">
    <source>
        <dbReference type="SAM" id="Phobius"/>
    </source>
</evidence>
<reference evidence="5" key="1">
    <citation type="submission" date="2019-07" db="EMBL/GenBank/DDBJ databases">
        <title>Hyphodiscus hymeniophilus genome sequencing and assembly.</title>
        <authorList>
            <person name="Kramer G."/>
            <person name="Nodwell J."/>
        </authorList>
    </citation>
    <scope>NUCLEOTIDE SEQUENCE</scope>
    <source>
        <strain evidence="5">ATCC 34498</strain>
    </source>
</reference>
<evidence type="ECO:0000313" key="5">
    <source>
        <dbReference type="EMBL" id="KAG0652938.1"/>
    </source>
</evidence>
<dbReference type="GO" id="GO:0006107">
    <property type="term" value="P:oxaloacetate metabolic process"/>
    <property type="evidence" value="ECO:0007669"/>
    <property type="project" value="TreeGrafter"/>
</dbReference>
<dbReference type="SUPFAM" id="SSF52540">
    <property type="entry name" value="P-loop containing nucleoside triphosphate hydrolases"/>
    <property type="match status" value="1"/>
</dbReference>
<dbReference type="Gene3D" id="3.60.110.10">
    <property type="entry name" value="Carbon-nitrogen hydrolase"/>
    <property type="match status" value="1"/>
</dbReference>
<keyword evidence="2 5" id="KW-0378">Hydrolase</keyword>
<feature type="transmembrane region" description="Helical" evidence="3">
    <location>
        <begin position="276"/>
        <end position="297"/>
    </location>
</feature>
<evidence type="ECO:0000256" key="2">
    <source>
        <dbReference type="ARBA" id="ARBA00022801"/>
    </source>
</evidence>
<accession>A0A9P6VSR4</accession>
<proteinExistence type="inferred from homology"/>
<dbReference type="Pfam" id="PF01926">
    <property type="entry name" value="MMR_HSR1"/>
    <property type="match status" value="1"/>
</dbReference>
<dbReference type="InterPro" id="IPR003010">
    <property type="entry name" value="C-N_Hydrolase"/>
</dbReference>
<dbReference type="GO" id="GO:0006541">
    <property type="term" value="P:glutamine metabolic process"/>
    <property type="evidence" value="ECO:0007669"/>
    <property type="project" value="TreeGrafter"/>
</dbReference>
<protein>
    <submittedName>
        <fullName evidence="5">Hydrolase</fullName>
    </submittedName>
</protein>
<dbReference type="CDD" id="cd07572">
    <property type="entry name" value="nit"/>
    <property type="match status" value="1"/>
</dbReference>
<dbReference type="AlphaFoldDB" id="A0A9P6VSR4"/>
<organism evidence="5 6">
    <name type="scientific">Hyphodiscus hymeniophilus</name>
    <dbReference type="NCBI Taxonomy" id="353542"/>
    <lineage>
        <taxon>Eukaryota</taxon>
        <taxon>Fungi</taxon>
        <taxon>Dikarya</taxon>
        <taxon>Ascomycota</taxon>
        <taxon>Pezizomycotina</taxon>
        <taxon>Leotiomycetes</taxon>
        <taxon>Helotiales</taxon>
        <taxon>Hyphodiscaceae</taxon>
        <taxon>Hyphodiscus</taxon>
    </lineage>
</organism>
<name>A0A9P6VSR4_9HELO</name>
<dbReference type="OrthoDB" id="10250282at2759"/>
<dbReference type="InterPro" id="IPR027417">
    <property type="entry name" value="P-loop_NTPase"/>
</dbReference>
<dbReference type="PROSITE" id="PS50263">
    <property type="entry name" value="CN_HYDROLASE"/>
    <property type="match status" value="1"/>
</dbReference>
<comment type="similarity">
    <text evidence="1">Belongs to the carbon-nitrogen hydrolase superfamily. NIT1/NIT2 family.</text>
</comment>
<dbReference type="Gene3D" id="3.40.50.300">
    <property type="entry name" value="P-loop containing nucleotide triphosphate hydrolases"/>
    <property type="match status" value="1"/>
</dbReference>
<dbReference type="GO" id="GO:0005525">
    <property type="term" value="F:GTP binding"/>
    <property type="evidence" value="ECO:0007669"/>
    <property type="project" value="InterPro"/>
</dbReference>
<dbReference type="InterPro" id="IPR045254">
    <property type="entry name" value="Nit1/2_C-N_Hydrolase"/>
</dbReference>
<dbReference type="InterPro" id="IPR036526">
    <property type="entry name" value="C-N_Hydrolase_sf"/>
</dbReference>
<evidence type="ECO:0000256" key="1">
    <source>
        <dbReference type="ARBA" id="ARBA00010613"/>
    </source>
</evidence>
<dbReference type="GO" id="GO:0005739">
    <property type="term" value="C:mitochondrion"/>
    <property type="evidence" value="ECO:0007669"/>
    <property type="project" value="TreeGrafter"/>
</dbReference>
<dbReference type="Pfam" id="PF00795">
    <property type="entry name" value="CN_hydrolase"/>
    <property type="match status" value="1"/>
</dbReference>
<feature type="domain" description="CN hydrolase" evidence="4">
    <location>
        <begin position="338"/>
        <end position="610"/>
    </location>
</feature>
<dbReference type="EMBL" id="VNKQ01000002">
    <property type="protein sequence ID" value="KAG0652938.1"/>
    <property type="molecule type" value="Genomic_DNA"/>
</dbReference>
<dbReference type="CDD" id="cd00882">
    <property type="entry name" value="Ras_like_GTPase"/>
    <property type="match status" value="1"/>
</dbReference>
<dbReference type="InterPro" id="IPR001110">
    <property type="entry name" value="UPF0012_CS"/>
</dbReference>
<dbReference type="GO" id="GO:0006528">
    <property type="term" value="P:asparagine metabolic process"/>
    <property type="evidence" value="ECO:0007669"/>
    <property type="project" value="TreeGrafter"/>
</dbReference>
<dbReference type="PROSITE" id="PS01227">
    <property type="entry name" value="UPF0012"/>
    <property type="match status" value="1"/>
</dbReference>